<evidence type="ECO:0000313" key="1">
    <source>
        <dbReference type="EMBL" id="GHE46643.1"/>
    </source>
</evidence>
<proteinExistence type="predicted"/>
<accession>A0A918ZE47</accession>
<evidence type="ECO:0000313" key="2">
    <source>
        <dbReference type="Proteomes" id="UP000603227"/>
    </source>
</evidence>
<dbReference type="AlphaFoldDB" id="A0A918ZE47"/>
<comment type="caution">
    <text evidence="1">The sequence shown here is derived from an EMBL/GenBank/DDBJ whole genome shotgun (WGS) entry which is preliminary data.</text>
</comment>
<sequence>MLSIEYGIDAGNDHKVLLGVVWRAPWAPAVGGAAATAQPSTASSVRRSPRGDVVAVLSGAVLRDLRARDEGWSRMRGLRR</sequence>
<keyword evidence="2" id="KW-1185">Reference proteome</keyword>
<reference evidence="1" key="1">
    <citation type="journal article" date="2014" name="Int. J. Syst. Evol. Microbiol.">
        <title>Complete genome sequence of Corynebacterium casei LMG S-19264T (=DSM 44701T), isolated from a smear-ripened cheese.</title>
        <authorList>
            <consortium name="US DOE Joint Genome Institute (JGI-PGF)"/>
            <person name="Walter F."/>
            <person name="Albersmeier A."/>
            <person name="Kalinowski J."/>
            <person name="Ruckert C."/>
        </authorList>
    </citation>
    <scope>NUCLEOTIDE SEQUENCE</scope>
    <source>
        <strain evidence="1">CGMCC 4.7403</strain>
    </source>
</reference>
<protein>
    <submittedName>
        <fullName evidence="1">Uncharacterized protein</fullName>
    </submittedName>
</protein>
<dbReference type="EMBL" id="BNAT01000030">
    <property type="protein sequence ID" value="GHE46643.1"/>
    <property type="molecule type" value="Genomic_DNA"/>
</dbReference>
<dbReference type="Proteomes" id="UP000603227">
    <property type="component" value="Unassembled WGS sequence"/>
</dbReference>
<name>A0A918ZE47_9ACTN</name>
<reference evidence="1" key="2">
    <citation type="submission" date="2020-09" db="EMBL/GenBank/DDBJ databases">
        <authorList>
            <person name="Sun Q."/>
            <person name="Zhou Y."/>
        </authorList>
    </citation>
    <scope>NUCLEOTIDE SEQUENCE</scope>
    <source>
        <strain evidence="1">CGMCC 4.7403</strain>
    </source>
</reference>
<gene>
    <name evidence="1" type="ORF">GCM10017771_67380</name>
</gene>
<organism evidence="1 2">
    <name type="scientific">Streptomyces capitiformicae</name>
    <dbReference type="NCBI Taxonomy" id="2014920"/>
    <lineage>
        <taxon>Bacteria</taxon>
        <taxon>Bacillati</taxon>
        <taxon>Actinomycetota</taxon>
        <taxon>Actinomycetes</taxon>
        <taxon>Kitasatosporales</taxon>
        <taxon>Streptomycetaceae</taxon>
        <taxon>Streptomyces</taxon>
    </lineage>
</organism>